<dbReference type="EMBL" id="BSOT01000006">
    <property type="protein sequence ID" value="GLR71736.1"/>
    <property type="molecule type" value="Genomic_DNA"/>
</dbReference>
<reference evidence="4" key="2">
    <citation type="submission" date="2023-01" db="EMBL/GenBank/DDBJ databases">
        <title>Draft genome sequence of Agaribacter marinus strain NBRC 110023.</title>
        <authorList>
            <person name="Sun Q."/>
            <person name="Mori K."/>
        </authorList>
    </citation>
    <scope>NUCLEOTIDE SEQUENCE</scope>
    <source>
        <strain evidence="4">NBRC 110023</strain>
    </source>
</reference>
<evidence type="ECO:0000259" key="3">
    <source>
        <dbReference type="Pfam" id="PF13505"/>
    </source>
</evidence>
<reference evidence="4" key="1">
    <citation type="journal article" date="2014" name="Int. J. Syst. Evol. Microbiol.">
        <title>Complete genome sequence of Corynebacterium casei LMG S-19264T (=DSM 44701T), isolated from a smear-ripened cheese.</title>
        <authorList>
            <consortium name="US DOE Joint Genome Institute (JGI-PGF)"/>
            <person name="Walter F."/>
            <person name="Albersmeier A."/>
            <person name="Kalinowski J."/>
            <person name="Ruckert C."/>
        </authorList>
    </citation>
    <scope>NUCLEOTIDE SEQUENCE</scope>
    <source>
        <strain evidence="4">NBRC 110023</strain>
    </source>
</reference>
<feature type="domain" description="Outer membrane protein beta-barrel" evidence="3">
    <location>
        <begin position="28"/>
        <end position="197"/>
    </location>
</feature>
<sequence length="197" mass="21621">MILKRTNIKAKQIAFCLRKIKFNRTKIAVLLTSSLSLTCQANDLSSGFYGGFGIANISAEEKGASSKETGLTLIGGYKYSKYLSYEASLFNLGDHKTLGMKGKGLSISTIGSYPITETIDLFAEFGGVSINLDINEAQNLANTSHNQESLKDGRDSSIYYALGAKYKIKNWSFVIKTVSIDLDADITMLSTQVHYHF</sequence>
<dbReference type="Pfam" id="PF13505">
    <property type="entry name" value="OMP_b-brl"/>
    <property type="match status" value="1"/>
</dbReference>
<evidence type="ECO:0000313" key="4">
    <source>
        <dbReference type="EMBL" id="GLR71736.1"/>
    </source>
</evidence>
<protein>
    <recommendedName>
        <fullName evidence="3">Outer membrane protein beta-barrel domain-containing protein</fullName>
    </recommendedName>
</protein>
<evidence type="ECO:0000313" key="5">
    <source>
        <dbReference type="Proteomes" id="UP001156601"/>
    </source>
</evidence>
<keyword evidence="5" id="KW-1185">Reference proteome</keyword>
<dbReference type="Proteomes" id="UP001156601">
    <property type="component" value="Unassembled WGS sequence"/>
</dbReference>
<dbReference type="RefSeq" id="WP_284218071.1">
    <property type="nucleotide sequence ID" value="NZ_BSOT01000006.1"/>
</dbReference>
<dbReference type="InterPro" id="IPR027385">
    <property type="entry name" value="Beta-barrel_OMP"/>
</dbReference>
<evidence type="ECO:0000256" key="2">
    <source>
        <dbReference type="SAM" id="SignalP"/>
    </source>
</evidence>
<dbReference type="SUPFAM" id="SSF56925">
    <property type="entry name" value="OMPA-like"/>
    <property type="match status" value="1"/>
</dbReference>
<dbReference type="Gene3D" id="2.40.160.20">
    <property type="match status" value="1"/>
</dbReference>
<dbReference type="AlphaFoldDB" id="A0AA37SXN8"/>
<comment type="caution">
    <text evidence="4">The sequence shown here is derived from an EMBL/GenBank/DDBJ whole genome shotgun (WGS) entry which is preliminary data.</text>
</comment>
<dbReference type="InterPro" id="IPR011250">
    <property type="entry name" value="OMP/PagP_B-barrel"/>
</dbReference>
<name>A0AA37SXN8_9ALTE</name>
<gene>
    <name evidence="4" type="ORF">GCM10007852_26440</name>
</gene>
<organism evidence="4 5">
    <name type="scientific">Agaribacter marinus</name>
    <dbReference type="NCBI Taxonomy" id="1431249"/>
    <lineage>
        <taxon>Bacteria</taxon>
        <taxon>Pseudomonadati</taxon>
        <taxon>Pseudomonadota</taxon>
        <taxon>Gammaproteobacteria</taxon>
        <taxon>Alteromonadales</taxon>
        <taxon>Alteromonadaceae</taxon>
        <taxon>Agaribacter</taxon>
    </lineage>
</organism>
<keyword evidence="1 2" id="KW-0732">Signal</keyword>
<accession>A0AA37SXN8</accession>
<feature type="signal peptide" evidence="2">
    <location>
        <begin position="1"/>
        <end position="41"/>
    </location>
</feature>
<proteinExistence type="predicted"/>
<evidence type="ECO:0000256" key="1">
    <source>
        <dbReference type="ARBA" id="ARBA00022729"/>
    </source>
</evidence>
<feature type="chain" id="PRO_5041362719" description="Outer membrane protein beta-barrel domain-containing protein" evidence="2">
    <location>
        <begin position="42"/>
        <end position="197"/>
    </location>
</feature>